<dbReference type="Proteomes" id="UP000320338">
    <property type="component" value="Unassembled WGS sequence"/>
</dbReference>
<dbReference type="GO" id="GO:0051537">
    <property type="term" value="F:2 iron, 2 sulfur cluster binding"/>
    <property type="evidence" value="ECO:0007669"/>
    <property type="project" value="UniProtKB-KW"/>
</dbReference>
<dbReference type="InterPro" id="IPR039261">
    <property type="entry name" value="FNR_nucleotide-bd"/>
</dbReference>
<comment type="cofactor">
    <cofactor evidence="1">
        <name>FAD</name>
        <dbReference type="ChEBI" id="CHEBI:57692"/>
    </cofactor>
</comment>
<keyword evidence="3" id="KW-0001">2Fe-2S</keyword>
<protein>
    <recommendedName>
        <fullName evidence="9">Oxidoreductase FAD/NAD(P)-binding domain-containing protein</fullName>
    </recommendedName>
</protein>
<name>A0A4Y3WI68_9PSEU</name>
<keyword evidence="4" id="KW-0479">Metal-binding</keyword>
<evidence type="ECO:0000256" key="5">
    <source>
        <dbReference type="ARBA" id="ARBA00022827"/>
    </source>
</evidence>
<dbReference type="EMBL" id="BJNG01000006">
    <property type="protein sequence ID" value="GEC18627.1"/>
    <property type="molecule type" value="Genomic_DNA"/>
</dbReference>
<evidence type="ECO:0000256" key="6">
    <source>
        <dbReference type="ARBA" id="ARBA00023002"/>
    </source>
</evidence>
<evidence type="ECO:0000256" key="8">
    <source>
        <dbReference type="ARBA" id="ARBA00023014"/>
    </source>
</evidence>
<sequence length="165" mass="17351">MRFTAREVGGGSRALARLGRGTRVLIEGPYGVLTDVVRRNHRVLLVGVGSGIAPVRALLEDLPRDVDVVVVHRASTLHDAVPHGELSRIAAERSAARVHLVTDPRGPAAAPGRPLGADHLRALVPDVASREVYLCGPPSLTADLIATLTDLGVPADAVHTETLVL</sequence>
<dbReference type="OrthoDB" id="9801223at2"/>
<dbReference type="PANTHER" id="PTHR47354:SF8">
    <property type="entry name" value="1,2-PHENYLACETYL-COA EPOXIDASE, SUBUNIT E"/>
    <property type="match status" value="1"/>
</dbReference>
<evidence type="ECO:0000256" key="7">
    <source>
        <dbReference type="ARBA" id="ARBA00023004"/>
    </source>
</evidence>
<evidence type="ECO:0000313" key="10">
    <source>
        <dbReference type="EMBL" id="GEC18627.1"/>
    </source>
</evidence>
<comment type="caution">
    <text evidence="10">The sequence shown here is derived from an EMBL/GenBank/DDBJ whole genome shotgun (WGS) entry which is preliminary data.</text>
</comment>
<keyword evidence="11" id="KW-1185">Reference proteome</keyword>
<evidence type="ECO:0000256" key="1">
    <source>
        <dbReference type="ARBA" id="ARBA00001974"/>
    </source>
</evidence>
<accession>A0A4Y3WI68</accession>
<proteinExistence type="predicted"/>
<feature type="domain" description="Oxidoreductase FAD/NAD(P)-binding" evidence="9">
    <location>
        <begin position="45"/>
        <end position="141"/>
    </location>
</feature>
<dbReference type="AlphaFoldDB" id="A0A4Y3WI68"/>
<evidence type="ECO:0000256" key="3">
    <source>
        <dbReference type="ARBA" id="ARBA00022714"/>
    </source>
</evidence>
<dbReference type="PANTHER" id="PTHR47354">
    <property type="entry name" value="NADH OXIDOREDUCTASE HCR"/>
    <property type="match status" value="1"/>
</dbReference>
<dbReference type="GO" id="GO:0050660">
    <property type="term" value="F:flavin adenine dinucleotide binding"/>
    <property type="evidence" value="ECO:0007669"/>
    <property type="project" value="TreeGrafter"/>
</dbReference>
<dbReference type="InterPro" id="IPR050415">
    <property type="entry name" value="MRET"/>
</dbReference>
<evidence type="ECO:0000259" key="9">
    <source>
        <dbReference type="Pfam" id="PF00175"/>
    </source>
</evidence>
<keyword evidence="6" id="KW-0560">Oxidoreductase</keyword>
<dbReference type="GO" id="GO:0046872">
    <property type="term" value="F:metal ion binding"/>
    <property type="evidence" value="ECO:0007669"/>
    <property type="project" value="UniProtKB-KW"/>
</dbReference>
<reference evidence="10 11" key="1">
    <citation type="submission" date="2019-06" db="EMBL/GenBank/DDBJ databases">
        <title>Whole genome shotgun sequence of Pseudonocardia hydrocarbonoxydans NBRC 14498.</title>
        <authorList>
            <person name="Hosoyama A."/>
            <person name="Uohara A."/>
            <person name="Ohji S."/>
            <person name="Ichikawa N."/>
        </authorList>
    </citation>
    <scope>NUCLEOTIDE SEQUENCE [LARGE SCALE GENOMIC DNA]</scope>
    <source>
        <strain evidence="10 11">NBRC 14498</strain>
    </source>
</reference>
<organism evidence="10 11">
    <name type="scientific">Pseudonocardia hydrocarbonoxydans</name>
    <dbReference type="NCBI Taxonomy" id="76726"/>
    <lineage>
        <taxon>Bacteria</taxon>
        <taxon>Bacillati</taxon>
        <taxon>Actinomycetota</taxon>
        <taxon>Actinomycetes</taxon>
        <taxon>Pseudonocardiales</taxon>
        <taxon>Pseudonocardiaceae</taxon>
        <taxon>Pseudonocardia</taxon>
    </lineage>
</organism>
<evidence type="ECO:0000256" key="4">
    <source>
        <dbReference type="ARBA" id="ARBA00022723"/>
    </source>
</evidence>
<dbReference type="Gene3D" id="3.40.50.80">
    <property type="entry name" value="Nucleotide-binding domain of ferredoxin-NADP reductase (FNR) module"/>
    <property type="match status" value="1"/>
</dbReference>
<dbReference type="GO" id="GO:0016491">
    <property type="term" value="F:oxidoreductase activity"/>
    <property type="evidence" value="ECO:0007669"/>
    <property type="project" value="UniProtKB-KW"/>
</dbReference>
<dbReference type="SUPFAM" id="SSF52343">
    <property type="entry name" value="Ferredoxin reductase-like, C-terminal NADP-linked domain"/>
    <property type="match status" value="1"/>
</dbReference>
<keyword evidence="2" id="KW-0285">Flavoprotein</keyword>
<dbReference type="Pfam" id="PF00175">
    <property type="entry name" value="NAD_binding_1"/>
    <property type="match status" value="1"/>
</dbReference>
<evidence type="ECO:0000256" key="2">
    <source>
        <dbReference type="ARBA" id="ARBA00022630"/>
    </source>
</evidence>
<evidence type="ECO:0000313" key="11">
    <source>
        <dbReference type="Proteomes" id="UP000320338"/>
    </source>
</evidence>
<dbReference type="InterPro" id="IPR001433">
    <property type="entry name" value="OxRdtase_FAD/NAD-bd"/>
</dbReference>
<keyword evidence="7" id="KW-0408">Iron</keyword>
<dbReference type="PRINTS" id="PR00410">
    <property type="entry name" value="PHEHYDRXLASE"/>
</dbReference>
<keyword evidence="5" id="KW-0274">FAD</keyword>
<keyword evidence="8" id="KW-0411">Iron-sulfur</keyword>
<gene>
    <name evidence="10" type="ORF">PHY01_09100</name>
</gene>